<protein>
    <recommendedName>
        <fullName evidence="6">Transposase</fullName>
    </recommendedName>
</protein>
<dbReference type="InterPro" id="IPR009004">
    <property type="entry name" value="Transposase_Mu_C"/>
</dbReference>
<dbReference type="Gene3D" id="1.10.10.60">
    <property type="entry name" value="Homeodomain-like"/>
    <property type="match status" value="2"/>
</dbReference>
<dbReference type="InterPro" id="IPR004189">
    <property type="entry name" value="Phage_Mu_transposase"/>
</dbReference>
<dbReference type="InterPro" id="IPR015126">
    <property type="entry name" value="Mu_I-gamma"/>
</dbReference>
<feature type="domain" description="HTH Mu-type" evidence="3">
    <location>
        <begin position="8"/>
        <end position="84"/>
    </location>
</feature>
<evidence type="ECO:0000259" key="2">
    <source>
        <dbReference type="PROSITE" id="PS50994"/>
    </source>
</evidence>
<dbReference type="GO" id="GO:0006313">
    <property type="term" value="P:DNA transposition"/>
    <property type="evidence" value="ECO:0007669"/>
    <property type="project" value="InterPro"/>
</dbReference>
<dbReference type="Gene3D" id="2.30.30.130">
    <property type="entry name" value="Transposase, Mu, C-terminal"/>
    <property type="match status" value="1"/>
</dbReference>
<dbReference type="InterPro" id="IPR036388">
    <property type="entry name" value="WH-like_DNA-bd_sf"/>
</dbReference>
<dbReference type="Pfam" id="PF09039">
    <property type="entry name" value="HTH_Tnp_Mu_2"/>
    <property type="match status" value="1"/>
</dbReference>
<dbReference type="InterPro" id="IPR015378">
    <property type="entry name" value="Transposase-like_Mu_C"/>
</dbReference>
<dbReference type="SUPFAM" id="SSF46955">
    <property type="entry name" value="Putative DNA-binding domain"/>
    <property type="match status" value="1"/>
</dbReference>
<gene>
    <name evidence="4" type="ORF">D1610_11535</name>
</gene>
<dbReference type="Gene3D" id="1.10.10.10">
    <property type="entry name" value="Winged helix-like DNA-binding domain superfamily/Winged helix DNA-binding domain"/>
    <property type="match status" value="1"/>
</dbReference>
<dbReference type="InterPro" id="IPR001584">
    <property type="entry name" value="Integrase_cat-core"/>
</dbReference>
<dbReference type="Proteomes" id="UP000266693">
    <property type="component" value="Unassembled WGS sequence"/>
</dbReference>
<dbReference type="SUPFAM" id="SSF53098">
    <property type="entry name" value="Ribonuclease H-like"/>
    <property type="match status" value="1"/>
</dbReference>
<dbReference type="Pfam" id="PF09299">
    <property type="entry name" value="Mu-transpos_C"/>
    <property type="match status" value="1"/>
</dbReference>
<dbReference type="InterPro" id="IPR036397">
    <property type="entry name" value="RNaseH_sf"/>
</dbReference>
<evidence type="ECO:0008006" key="6">
    <source>
        <dbReference type="Google" id="ProtNLM"/>
    </source>
</evidence>
<proteinExistence type="predicted"/>
<dbReference type="InterPro" id="IPR009061">
    <property type="entry name" value="DNA-bd_dom_put_sf"/>
</dbReference>
<evidence type="ECO:0000259" key="3">
    <source>
        <dbReference type="PROSITE" id="PS51702"/>
    </source>
</evidence>
<dbReference type="SUPFAM" id="SSF50610">
    <property type="entry name" value="mu transposase, C-terminal domain"/>
    <property type="match status" value="1"/>
</dbReference>
<feature type="coiled-coil region" evidence="1">
    <location>
        <begin position="562"/>
        <end position="589"/>
    </location>
</feature>
<evidence type="ECO:0000313" key="5">
    <source>
        <dbReference type="Proteomes" id="UP000266693"/>
    </source>
</evidence>
<evidence type="ECO:0000256" key="1">
    <source>
        <dbReference type="SAM" id="Coils"/>
    </source>
</evidence>
<dbReference type="SUPFAM" id="SSF46689">
    <property type="entry name" value="Homeodomain-like"/>
    <property type="match status" value="2"/>
</dbReference>
<dbReference type="EMBL" id="QWLV01000005">
    <property type="protein sequence ID" value="RHW17174.1"/>
    <property type="molecule type" value="Genomic_DNA"/>
</dbReference>
<reference evidence="4 5" key="1">
    <citation type="submission" date="2018-08" db="EMBL/GenBank/DDBJ databases">
        <title>The multiple taxonomic identification of Sphingomonas gilva.</title>
        <authorList>
            <person name="Zhu D."/>
            <person name="Zheng S."/>
        </authorList>
    </citation>
    <scope>NUCLEOTIDE SEQUENCE [LARGE SCALE GENOMIC DNA]</scope>
    <source>
        <strain evidence="4 5">ZDH117</strain>
    </source>
</reference>
<dbReference type="InterPro" id="IPR009057">
    <property type="entry name" value="Homeodomain-like_sf"/>
</dbReference>
<dbReference type="GO" id="GO:0003677">
    <property type="term" value="F:DNA binding"/>
    <property type="evidence" value="ECO:0007669"/>
    <property type="project" value="InterPro"/>
</dbReference>
<dbReference type="AlphaFoldDB" id="A0A396RLF2"/>
<dbReference type="InterPro" id="IPR003314">
    <property type="entry name" value="Mu-type_HTH"/>
</dbReference>
<dbReference type="OrthoDB" id="5287589at2"/>
<comment type="caution">
    <text evidence="4">The sequence shown here is derived from an EMBL/GenBank/DDBJ whole genome shotgun (WGS) entry which is preliminary data.</text>
</comment>
<sequence>MIATGGKQWFTAAELAALALPGLSKAKRKINERATIERWALRVDVDGQPLARPRAGRGGGLEFHIGILPAAARTALVDRGIAMGESAPRPANDARSPGWAWLERQSDKVKAEAQRRMAAIEAIEAHEAAGLTRTAAIALVADRTCAGSSTIWTWLTLIDGVPLADRLPALAPRRAGGGNEVDVEPHIWRTLVSDYLRAERPTFSSCYRRAAEQAKAMGVTLPHQRTLQRRLERDIPPQLVVARREGAEALRAMLPPQQRSVSAMHAMQAVNIDGHRWDVFVRWPDGTIGRPTMVAIQDIYSRKILAWRIAETESAVLTRLAFADLFRDFGIPAECLMDNGRAFASKWISGGAETRFRFKIKEDEPTGLLTGLGIKLHWAQPYRGQSKPIERAFRDLCDAVAKHPAFAGAYTGNRPDAKPENYGEKAVPIDVFRAVVAKGIAAHNARAGRRTEVANGRSFDDVFAESYAASAIGKATPEQMRMALLTGEQLSADRKSGELKIAGNRYWASELADHAGKKLTVRFDPDNLHQAIHVYDRTGRYICAAEPIAPTGFFDMASAKDRARQEKELRRHVREAEQLQDLIAAADLAAMLPDHADEEQLPAPGAVRMVRHQPRGRAAAALKPASEAREAPLNPVIDRLGAALRVVR</sequence>
<organism evidence="4 5">
    <name type="scientific">Sphingomonas gilva</name>
    <dbReference type="NCBI Taxonomy" id="2305907"/>
    <lineage>
        <taxon>Bacteria</taxon>
        <taxon>Pseudomonadati</taxon>
        <taxon>Pseudomonadota</taxon>
        <taxon>Alphaproteobacteria</taxon>
        <taxon>Sphingomonadales</taxon>
        <taxon>Sphingomonadaceae</taxon>
        <taxon>Sphingomonas</taxon>
    </lineage>
</organism>
<dbReference type="Gene3D" id="3.30.420.10">
    <property type="entry name" value="Ribonuclease H-like superfamily/Ribonuclease H"/>
    <property type="match status" value="1"/>
</dbReference>
<keyword evidence="5" id="KW-1185">Reference proteome</keyword>
<dbReference type="PROSITE" id="PS50994">
    <property type="entry name" value="INTEGRASE"/>
    <property type="match status" value="1"/>
</dbReference>
<dbReference type="Pfam" id="PF02914">
    <property type="entry name" value="DDE_2"/>
    <property type="match status" value="1"/>
</dbReference>
<dbReference type="GO" id="GO:0015074">
    <property type="term" value="P:DNA integration"/>
    <property type="evidence" value="ECO:0007669"/>
    <property type="project" value="InterPro"/>
</dbReference>
<keyword evidence="1" id="KW-0175">Coiled coil</keyword>
<evidence type="ECO:0000313" key="4">
    <source>
        <dbReference type="EMBL" id="RHW17174.1"/>
    </source>
</evidence>
<dbReference type="RefSeq" id="WP_118864341.1">
    <property type="nucleotide sequence ID" value="NZ_QWLV01000005.1"/>
</dbReference>
<accession>A0A396RLF2</accession>
<dbReference type="GO" id="GO:0004803">
    <property type="term" value="F:transposase activity"/>
    <property type="evidence" value="ECO:0007669"/>
    <property type="project" value="InterPro"/>
</dbReference>
<dbReference type="InterPro" id="IPR012337">
    <property type="entry name" value="RNaseH-like_sf"/>
</dbReference>
<dbReference type="PROSITE" id="PS51702">
    <property type="entry name" value="HTH_MU"/>
    <property type="match status" value="1"/>
</dbReference>
<feature type="domain" description="Integrase catalytic" evidence="2">
    <location>
        <begin position="251"/>
        <end position="467"/>
    </location>
</feature>
<name>A0A396RLF2_9SPHN</name>